<evidence type="ECO:0000313" key="3">
    <source>
        <dbReference type="Proteomes" id="UP000474159"/>
    </source>
</evidence>
<dbReference type="EMBL" id="VZZK01000011">
    <property type="protein sequence ID" value="KAB1078936.1"/>
    <property type="molecule type" value="Genomic_DNA"/>
</dbReference>
<protein>
    <recommendedName>
        <fullName evidence="4">Sulfur globule protein</fullName>
    </recommendedName>
</protein>
<keyword evidence="1" id="KW-0732">Signal</keyword>
<accession>A0A6L3T1K3</accession>
<name>A0A6L3T1K3_9HYPH</name>
<dbReference type="RefSeq" id="WP_151000469.1">
    <property type="nucleotide sequence ID" value="NZ_BPQY01000537.1"/>
</dbReference>
<sequence>MFRKPAVILFSALALAGGVLGTSTAAMADPPWARGERGFHHGGPPGWAPAHGWRRHHEFGGHGRSYRGARFYENRRFGGHRGYGY</sequence>
<gene>
    <name evidence="2" type="ORF">F6X53_13120</name>
</gene>
<evidence type="ECO:0000313" key="2">
    <source>
        <dbReference type="EMBL" id="KAB1078936.1"/>
    </source>
</evidence>
<feature type="signal peptide" evidence="1">
    <location>
        <begin position="1"/>
        <end position="28"/>
    </location>
</feature>
<comment type="caution">
    <text evidence="2">The sequence shown here is derived from an EMBL/GenBank/DDBJ whole genome shotgun (WGS) entry which is preliminary data.</text>
</comment>
<dbReference type="Proteomes" id="UP000474159">
    <property type="component" value="Unassembled WGS sequence"/>
</dbReference>
<feature type="chain" id="PRO_5026777653" description="Sulfur globule protein" evidence="1">
    <location>
        <begin position="29"/>
        <end position="85"/>
    </location>
</feature>
<dbReference type="AlphaFoldDB" id="A0A6L3T1K3"/>
<dbReference type="OrthoDB" id="8005862at2"/>
<evidence type="ECO:0000256" key="1">
    <source>
        <dbReference type="SAM" id="SignalP"/>
    </source>
</evidence>
<proteinExistence type="predicted"/>
<evidence type="ECO:0008006" key="4">
    <source>
        <dbReference type="Google" id="ProtNLM"/>
    </source>
</evidence>
<organism evidence="2 3">
    <name type="scientific">Methylobacterium soli</name>
    <dbReference type="NCBI Taxonomy" id="553447"/>
    <lineage>
        <taxon>Bacteria</taxon>
        <taxon>Pseudomonadati</taxon>
        <taxon>Pseudomonadota</taxon>
        <taxon>Alphaproteobacteria</taxon>
        <taxon>Hyphomicrobiales</taxon>
        <taxon>Methylobacteriaceae</taxon>
        <taxon>Methylobacterium</taxon>
    </lineage>
</organism>
<reference evidence="2 3" key="1">
    <citation type="submission" date="2019-09" db="EMBL/GenBank/DDBJ databases">
        <title>YIM 48816 draft genome.</title>
        <authorList>
            <person name="Jiang L."/>
        </authorList>
    </citation>
    <scope>NUCLEOTIDE SEQUENCE [LARGE SCALE GENOMIC DNA]</scope>
    <source>
        <strain evidence="2 3">YIM 48816</strain>
    </source>
</reference>
<keyword evidence="3" id="KW-1185">Reference proteome</keyword>